<organism evidence="3 4">
    <name type="scientific">Kluyveromyces dobzhanskii CBS 2104</name>
    <dbReference type="NCBI Taxonomy" id="1427455"/>
    <lineage>
        <taxon>Eukaryota</taxon>
        <taxon>Fungi</taxon>
        <taxon>Dikarya</taxon>
        <taxon>Ascomycota</taxon>
        <taxon>Saccharomycotina</taxon>
        <taxon>Saccharomycetes</taxon>
        <taxon>Saccharomycetales</taxon>
        <taxon>Saccharomycetaceae</taxon>
        <taxon>Kluyveromyces</taxon>
    </lineage>
</organism>
<dbReference type="PROSITE" id="PS51532">
    <property type="entry name" value="PITH"/>
    <property type="match status" value="1"/>
</dbReference>
<evidence type="ECO:0000259" key="2">
    <source>
        <dbReference type="PROSITE" id="PS51532"/>
    </source>
</evidence>
<dbReference type="GO" id="GO:0005634">
    <property type="term" value="C:nucleus"/>
    <property type="evidence" value="ECO:0007669"/>
    <property type="project" value="TreeGrafter"/>
</dbReference>
<dbReference type="InterPro" id="IPR008979">
    <property type="entry name" value="Galactose-bd-like_sf"/>
</dbReference>
<protein>
    <submittedName>
        <fullName evidence="3">WGS project CCBQ000000000 data, contig 00015</fullName>
    </submittedName>
</protein>
<evidence type="ECO:0000256" key="1">
    <source>
        <dbReference type="ARBA" id="ARBA00025788"/>
    </source>
</evidence>
<dbReference type="AlphaFoldDB" id="A0A0A8L9N7"/>
<name>A0A0A8L9N7_9SACH</name>
<evidence type="ECO:0000313" key="3">
    <source>
        <dbReference type="EMBL" id="CDO95751.1"/>
    </source>
</evidence>
<comment type="caution">
    <text evidence="3">The sequence shown here is derived from an EMBL/GenBank/DDBJ whole genome shotgun (WGS) entry which is preliminary data.</text>
</comment>
<reference evidence="3 4" key="1">
    <citation type="submission" date="2014-03" db="EMBL/GenBank/DDBJ databases">
        <title>The genome of Kluyveromyces dobzhanskii.</title>
        <authorList>
            <person name="Nystedt B."/>
            <person name="Astrom S."/>
        </authorList>
    </citation>
    <scope>NUCLEOTIDE SEQUENCE [LARGE SCALE GENOMIC DNA]</scope>
    <source>
        <strain evidence="3 4">CBS 2104</strain>
    </source>
</reference>
<dbReference type="Pfam" id="PF06201">
    <property type="entry name" value="PITH"/>
    <property type="match status" value="1"/>
</dbReference>
<accession>A0A0A8L9N7</accession>
<sequence length="262" mass="29706">MWLVLNTTNRARIGRYACETTMARHNCEDESHAHSHAHGHGHSHEPPVETFSQQSLFAYIDTTKVRVLNAVSTDRSSSVSKYFLKPQDQKYDTSLYLESDADCQVLFQVPFTASVKIFSVLLRVNRNGSGYSSPKQLLLYKNYNKNLDFDTISDLKADYNIEYPNNVGVEPGYDNESLVDDDTFVKFDLPRNVFQNCESLTVLVKNNWSDDEDDLNRIYFCELRGEVTGKLRNTGVPIIAVYEAAPNPAHAKLESQTANYAT</sequence>
<dbReference type="Proteomes" id="UP000031516">
    <property type="component" value="Unassembled WGS sequence"/>
</dbReference>
<dbReference type="GO" id="GO:0005737">
    <property type="term" value="C:cytoplasm"/>
    <property type="evidence" value="ECO:0007669"/>
    <property type="project" value="UniProtKB-ARBA"/>
</dbReference>
<keyword evidence="4" id="KW-1185">Reference proteome</keyword>
<gene>
    <name evidence="3" type="ORF">KLDO_g3981</name>
</gene>
<dbReference type="OrthoDB" id="2635at2759"/>
<dbReference type="InterPro" id="IPR045099">
    <property type="entry name" value="PITH1-like"/>
</dbReference>
<dbReference type="Gene3D" id="2.60.120.470">
    <property type="entry name" value="PITH domain"/>
    <property type="match status" value="1"/>
</dbReference>
<dbReference type="InterPro" id="IPR037047">
    <property type="entry name" value="PITH_dom_sf"/>
</dbReference>
<dbReference type="SUPFAM" id="SSF49785">
    <property type="entry name" value="Galactose-binding domain-like"/>
    <property type="match status" value="1"/>
</dbReference>
<dbReference type="InterPro" id="IPR010400">
    <property type="entry name" value="PITH_dom"/>
</dbReference>
<evidence type="ECO:0000313" key="4">
    <source>
        <dbReference type="Proteomes" id="UP000031516"/>
    </source>
</evidence>
<comment type="similarity">
    <text evidence="1">Belongs to the PITHD1 family.</text>
</comment>
<feature type="domain" description="PITH" evidence="2">
    <location>
        <begin position="45"/>
        <end position="243"/>
    </location>
</feature>
<dbReference type="PANTHER" id="PTHR12175:SF1">
    <property type="entry name" value="PITH DOMAIN-CONTAINING PROTEIN 1"/>
    <property type="match status" value="1"/>
</dbReference>
<dbReference type="EMBL" id="CCBQ010000045">
    <property type="protein sequence ID" value="CDO95751.1"/>
    <property type="molecule type" value="Genomic_DNA"/>
</dbReference>
<proteinExistence type="inferred from homology"/>
<dbReference type="PANTHER" id="PTHR12175">
    <property type="entry name" value="AD039 HT014 THIOREDOXIN FAMILY TRP26"/>
    <property type="match status" value="1"/>
</dbReference>